<evidence type="ECO:0000313" key="2">
    <source>
        <dbReference type="Proteomes" id="UP000272942"/>
    </source>
</evidence>
<dbReference type="OrthoDB" id="6285941at2759"/>
<dbReference type="WBParaSite" id="ECPE_0000537501-mRNA-1">
    <property type="protein sequence ID" value="ECPE_0000537501-mRNA-1"/>
    <property type="gene ID" value="ECPE_0000537501"/>
</dbReference>
<gene>
    <name evidence="1" type="ORF">ECPE_LOCUS5362</name>
</gene>
<reference evidence="3" key="1">
    <citation type="submission" date="2016-06" db="UniProtKB">
        <authorList>
            <consortium name="WormBaseParasite"/>
        </authorList>
    </citation>
    <scope>IDENTIFICATION</scope>
</reference>
<reference evidence="1 2" key="2">
    <citation type="submission" date="2018-11" db="EMBL/GenBank/DDBJ databases">
        <authorList>
            <consortium name="Pathogen Informatics"/>
        </authorList>
    </citation>
    <scope>NUCLEOTIDE SEQUENCE [LARGE SCALE GENOMIC DNA]</scope>
    <source>
        <strain evidence="1 2">Egypt</strain>
    </source>
</reference>
<evidence type="ECO:0000313" key="3">
    <source>
        <dbReference type="WBParaSite" id="ECPE_0000537501-mRNA-1"/>
    </source>
</evidence>
<dbReference type="SUPFAM" id="SSF46966">
    <property type="entry name" value="Spectrin repeat"/>
    <property type="match status" value="1"/>
</dbReference>
<dbReference type="AlphaFoldDB" id="A0A183AEH7"/>
<keyword evidence="2" id="KW-1185">Reference proteome</keyword>
<name>A0A183AEH7_9TREM</name>
<accession>A0A183AEH7</accession>
<protein>
    <submittedName>
        <fullName evidence="3">BZIP domain-containing protein</fullName>
    </submittedName>
</protein>
<dbReference type="Proteomes" id="UP000272942">
    <property type="component" value="Unassembled WGS sequence"/>
</dbReference>
<organism evidence="3">
    <name type="scientific">Echinostoma caproni</name>
    <dbReference type="NCBI Taxonomy" id="27848"/>
    <lineage>
        <taxon>Eukaryota</taxon>
        <taxon>Metazoa</taxon>
        <taxon>Spiralia</taxon>
        <taxon>Lophotrochozoa</taxon>
        <taxon>Platyhelminthes</taxon>
        <taxon>Trematoda</taxon>
        <taxon>Digenea</taxon>
        <taxon>Plagiorchiida</taxon>
        <taxon>Echinostomata</taxon>
        <taxon>Echinostomatoidea</taxon>
        <taxon>Echinostomatidae</taxon>
        <taxon>Echinostoma</taxon>
    </lineage>
</organism>
<proteinExistence type="predicted"/>
<dbReference type="EMBL" id="UZAN01042212">
    <property type="protein sequence ID" value="VDP75319.1"/>
    <property type="molecule type" value="Genomic_DNA"/>
</dbReference>
<sequence length="163" mass="19027">MMDWNRKEGGHLFEYIDAGKKVGSESDEVMQQLMELQQPDTKRGLMERELRARKQRKRQLRTRHKQLLKRIQVLQAIQGTIDRQYASLRDVCVEKRQRLEELLALNVVYEEIVDLEVSIPIDLGRNPLDHVSLFFMGSPLGTQIYCTIQLSSFSFHKSQGNNP</sequence>
<evidence type="ECO:0000313" key="1">
    <source>
        <dbReference type="EMBL" id="VDP75319.1"/>
    </source>
</evidence>